<dbReference type="PROSITE" id="PS50005">
    <property type="entry name" value="TPR"/>
    <property type="match status" value="1"/>
</dbReference>
<dbReference type="EMBL" id="CAMXCT030000827">
    <property type="protein sequence ID" value="CAL4770997.1"/>
    <property type="molecule type" value="Genomic_DNA"/>
</dbReference>
<dbReference type="EMBL" id="CAMXCT020000827">
    <property type="protein sequence ID" value="CAL1137060.1"/>
    <property type="molecule type" value="Genomic_DNA"/>
</dbReference>
<gene>
    <name evidence="2" type="ORF">C1SCF055_LOCUS11277</name>
</gene>
<dbReference type="InterPro" id="IPR019734">
    <property type="entry name" value="TPR_rpt"/>
</dbReference>
<reference evidence="2" key="1">
    <citation type="submission" date="2022-10" db="EMBL/GenBank/DDBJ databases">
        <authorList>
            <person name="Chen Y."/>
            <person name="Dougan E. K."/>
            <person name="Chan C."/>
            <person name="Rhodes N."/>
            <person name="Thang M."/>
        </authorList>
    </citation>
    <scope>NUCLEOTIDE SEQUENCE</scope>
</reference>
<evidence type="ECO:0000256" key="1">
    <source>
        <dbReference type="PROSITE-ProRule" id="PRU00339"/>
    </source>
</evidence>
<name>A0A9P1C226_9DINO</name>
<dbReference type="InterPro" id="IPR053137">
    <property type="entry name" value="NLR-like"/>
</dbReference>
<evidence type="ECO:0000313" key="2">
    <source>
        <dbReference type="EMBL" id="CAI3983685.1"/>
    </source>
</evidence>
<dbReference type="EMBL" id="CAMXCT010000827">
    <property type="protein sequence ID" value="CAI3983685.1"/>
    <property type="molecule type" value="Genomic_DNA"/>
</dbReference>
<dbReference type="PANTHER" id="PTHR46082:SF6">
    <property type="entry name" value="AAA+ ATPASE DOMAIN-CONTAINING PROTEIN-RELATED"/>
    <property type="match status" value="1"/>
</dbReference>
<dbReference type="Gene3D" id="1.25.40.10">
    <property type="entry name" value="Tetratricopeptide repeat domain"/>
    <property type="match status" value="3"/>
</dbReference>
<organism evidence="2">
    <name type="scientific">Cladocopium goreaui</name>
    <dbReference type="NCBI Taxonomy" id="2562237"/>
    <lineage>
        <taxon>Eukaryota</taxon>
        <taxon>Sar</taxon>
        <taxon>Alveolata</taxon>
        <taxon>Dinophyceae</taxon>
        <taxon>Suessiales</taxon>
        <taxon>Symbiodiniaceae</taxon>
        <taxon>Cladocopium</taxon>
    </lineage>
</organism>
<comment type="caution">
    <text evidence="2">The sequence shown here is derived from an EMBL/GenBank/DDBJ whole genome shotgun (WGS) entry which is preliminary data.</text>
</comment>
<evidence type="ECO:0000313" key="4">
    <source>
        <dbReference type="Proteomes" id="UP001152797"/>
    </source>
</evidence>
<dbReference type="SUPFAM" id="SSF48452">
    <property type="entry name" value="TPR-like"/>
    <property type="match status" value="3"/>
</dbReference>
<keyword evidence="4" id="KW-1185">Reference proteome</keyword>
<dbReference type="Proteomes" id="UP001152797">
    <property type="component" value="Unassembled WGS sequence"/>
</dbReference>
<dbReference type="PANTHER" id="PTHR46082">
    <property type="entry name" value="ATP/GTP-BINDING PROTEIN-RELATED"/>
    <property type="match status" value="1"/>
</dbReference>
<protein>
    <submittedName>
        <fullName evidence="3">Nephrocystin-3</fullName>
    </submittedName>
</protein>
<sequence length="705" mass="77735">MLIWRRAIELASSRYRSDEATLLFHYTTKGNFNAVCSSAYLTPELWSALKDADGSVRGLSEEPDQLEAKVMEAQESNKTSNSEEVRATSSGLPSDRSKFCLAIKVPKEMVQKVLTNPNDSPHQIWKIVCPEEAAWLGEYRGVRDRYARERCMKLAASKSEQRLLRILEDERQFCNVEIGHLPVLDFAPLEARKAALGTEHPETLIASNELAALIVAQGRFADAEPLYRSTLLCLQARLGPEDPDTLRTACNLAALLAALGHTTEAESLGSCTDGVPRALKPTWGPNIWTPCTTADVEWYCQSKLAQVLKTRGYAQEAEQLLQRVVRGTRGPHRGMKEKLGAQHPDTLCNCAALASVMEVLGRAQEAEPVQIKALEGFKAKLGETHPDTVESAMGLASIYSARGKHEMAEPLLQQVLEWRERKLGHLHPDTLTTLERSAETSMVLGRLKQAEQYHLKIIQLRQSSLGPDHLETLQAMSNLAYMYKMLGQLDKAEPLYRRVLTSHETHLGPSHNVTAASMANLAGLLKEKGRHGEAEVLYRRALESREARHGRRLGEAGCAPKAGLHHDTLQSVNDLAGLLRLKGQFDEALHGEDHVEIYRATAATDQTIRVKNNHALLLKDRDDKSRFDHQKAKLKKLKLGQSTGRVFWTAAGPAGPAQAEQLYREARAGGSAKLGGALLGPSSDEAQQLFLHVVAGSRLASLGAF</sequence>
<feature type="repeat" description="TPR" evidence="1">
    <location>
        <begin position="473"/>
        <end position="506"/>
    </location>
</feature>
<dbReference type="SMART" id="SM00028">
    <property type="entry name" value="TPR"/>
    <property type="match status" value="4"/>
</dbReference>
<dbReference type="InterPro" id="IPR011990">
    <property type="entry name" value="TPR-like_helical_dom_sf"/>
</dbReference>
<dbReference type="Pfam" id="PF13374">
    <property type="entry name" value="TPR_10"/>
    <property type="match status" value="1"/>
</dbReference>
<dbReference type="Pfam" id="PF13424">
    <property type="entry name" value="TPR_12"/>
    <property type="match status" value="3"/>
</dbReference>
<accession>A0A9P1C226</accession>
<dbReference type="AlphaFoldDB" id="A0A9P1C226"/>
<dbReference type="OrthoDB" id="415500at2759"/>
<evidence type="ECO:0000313" key="3">
    <source>
        <dbReference type="EMBL" id="CAL4770997.1"/>
    </source>
</evidence>
<reference evidence="3 4" key="2">
    <citation type="submission" date="2024-05" db="EMBL/GenBank/DDBJ databases">
        <authorList>
            <person name="Chen Y."/>
            <person name="Shah S."/>
            <person name="Dougan E. K."/>
            <person name="Thang M."/>
            <person name="Chan C."/>
        </authorList>
    </citation>
    <scope>NUCLEOTIDE SEQUENCE [LARGE SCALE GENOMIC DNA]</scope>
</reference>
<keyword evidence="1" id="KW-0802">TPR repeat</keyword>
<proteinExistence type="predicted"/>